<dbReference type="RefSeq" id="WP_169258861.1">
    <property type="nucleotide sequence ID" value="NZ_WTVQ01000003.1"/>
</dbReference>
<dbReference type="InterPro" id="IPR014905">
    <property type="entry name" value="HIRAN"/>
</dbReference>
<dbReference type="EMBL" id="WTVQ01000003">
    <property type="protein sequence ID" value="NMG73718.1"/>
    <property type="molecule type" value="Genomic_DNA"/>
</dbReference>
<evidence type="ECO:0000256" key="1">
    <source>
        <dbReference type="ARBA" id="ARBA00022723"/>
    </source>
</evidence>
<name>A0ABX1Q5S5_9RHOO</name>
<proteinExistence type="predicted"/>
<reference evidence="4 5" key="1">
    <citation type="submission" date="2019-12" db="EMBL/GenBank/DDBJ databases">
        <title>Comparative genomics gives insights into the taxonomy of the Azoarcus-Aromatoleum group and reveals separate origins of nif in the plant-associated Azoarcus and non-plant-associated Aromatoleum sub-groups.</title>
        <authorList>
            <person name="Lafos M."/>
            <person name="Maluk M."/>
            <person name="Batista M."/>
            <person name="Junghare M."/>
            <person name="Carmona M."/>
            <person name="Faoro H."/>
            <person name="Cruz L.M."/>
            <person name="Battistoni F."/>
            <person name="De Souza E."/>
            <person name="Pedrosa F."/>
            <person name="Chen W.-M."/>
            <person name="Poole P.S."/>
            <person name="Dixon R.A."/>
            <person name="James E.K."/>
        </authorList>
    </citation>
    <scope>NUCLEOTIDE SEQUENCE [LARGE SCALE GENOMIC DNA]</scope>
    <source>
        <strain evidence="4 5">22Lin</strain>
    </source>
</reference>
<gene>
    <name evidence="4" type="ORF">GPA25_02985</name>
</gene>
<evidence type="ECO:0000313" key="4">
    <source>
        <dbReference type="EMBL" id="NMG73718.1"/>
    </source>
</evidence>
<sequence length="234" mass="26631">MNSLQHIVEPDRLYLTWQPVDENASNRTRRVVGLVVKRAGDTFGFRYLRELDDYKKAVEAGFQGFPAFKGADVEHNQGVREALLRRLPPRNREDFADYLALHRLPSPFPYSDFTLLGYTRARLPSDGFELVPAFPLNAAPFDLLVEVAGVRHVYGLDVGDIKPGDDVTFEQESDNPVDADAIAVLHEGNRLGYINRVMRTEFLDWLQHKTVTAQIERLNGKPDRPVIYVRVAVR</sequence>
<feature type="domain" description="HIRAN" evidence="3">
    <location>
        <begin position="142"/>
        <end position="233"/>
    </location>
</feature>
<protein>
    <recommendedName>
        <fullName evidence="3">HIRAN domain-containing protein</fullName>
    </recommendedName>
</protein>
<evidence type="ECO:0000313" key="5">
    <source>
        <dbReference type="Proteomes" id="UP000648984"/>
    </source>
</evidence>
<keyword evidence="5" id="KW-1185">Reference proteome</keyword>
<dbReference type="Proteomes" id="UP000648984">
    <property type="component" value="Unassembled WGS sequence"/>
</dbReference>
<comment type="caution">
    <text evidence="4">The sequence shown here is derived from an EMBL/GenBank/DDBJ whole genome shotgun (WGS) entry which is preliminary data.</text>
</comment>
<organism evidence="4 5">
    <name type="scientific">Aromatoleum diolicum</name>
    <dbReference type="NCBI Taxonomy" id="75796"/>
    <lineage>
        <taxon>Bacteria</taxon>
        <taxon>Pseudomonadati</taxon>
        <taxon>Pseudomonadota</taxon>
        <taxon>Betaproteobacteria</taxon>
        <taxon>Rhodocyclales</taxon>
        <taxon>Rhodocyclaceae</taxon>
        <taxon>Aromatoleum</taxon>
    </lineage>
</organism>
<keyword evidence="2" id="KW-0378">Hydrolase</keyword>
<dbReference type="Gene3D" id="3.30.70.2330">
    <property type="match status" value="1"/>
</dbReference>
<keyword evidence="1" id="KW-0479">Metal-binding</keyword>
<dbReference type="Pfam" id="PF08797">
    <property type="entry name" value="HIRAN"/>
    <property type="match status" value="1"/>
</dbReference>
<evidence type="ECO:0000259" key="3">
    <source>
        <dbReference type="SMART" id="SM00910"/>
    </source>
</evidence>
<evidence type="ECO:0000256" key="2">
    <source>
        <dbReference type="ARBA" id="ARBA00022801"/>
    </source>
</evidence>
<dbReference type="SMART" id="SM00910">
    <property type="entry name" value="HIRAN"/>
    <property type="match status" value="1"/>
</dbReference>
<accession>A0ABX1Q5S5</accession>